<evidence type="ECO:0000259" key="8">
    <source>
        <dbReference type="PROSITE" id="PS51212"/>
    </source>
</evidence>
<keyword evidence="7" id="KW-0732">Signal</keyword>
<name>A0A8K0TGN6_9PEZI</name>
<evidence type="ECO:0000256" key="1">
    <source>
        <dbReference type="ARBA" id="ARBA00004167"/>
    </source>
</evidence>
<feature type="region of interest" description="Disordered" evidence="5">
    <location>
        <begin position="153"/>
        <end position="194"/>
    </location>
</feature>
<dbReference type="PROSITE" id="PS51212">
    <property type="entry name" value="WSC"/>
    <property type="match status" value="1"/>
</dbReference>
<keyword evidence="2 6" id="KW-0812">Transmembrane</keyword>
<dbReference type="PANTHER" id="PTHR15549">
    <property type="entry name" value="PAIRED IMMUNOGLOBULIN-LIKE TYPE 2 RECEPTOR"/>
    <property type="match status" value="1"/>
</dbReference>
<sequence>MKFTTSVLLAFAATAEHAVAQLKGVQPPIASANVGGPTSQGCFKSKGGDWDFYEVQAMSTGACHGRNAGNEGVCYKMKDKKYTVSAATPDGCYCGYEYPPKADLIDDSKCNFPCPAYDDEACGGFTDAGKTFYSVFNVGIKIAVPYMDASSSTTTSSAVTDDNAPAATSASNQPASSSSSSSPANDGDKSDDGPSIGGIVGGVVAGVAVVGILGAIAFFIWRRRRNQAIEDEHRRNATVNSFISGAKPTSSSGVSMTDSRMDPGMAHQRRLSDGSIADNQDYSRKILRVTNA</sequence>
<keyword evidence="4 6" id="KW-0472">Membrane</keyword>
<dbReference type="OrthoDB" id="2019572at2759"/>
<feature type="domain" description="WSC" evidence="8">
    <location>
        <begin position="36"/>
        <end position="139"/>
    </location>
</feature>
<comment type="subcellular location">
    <subcellularLocation>
        <location evidence="1">Membrane</location>
        <topology evidence="1">Single-pass membrane protein</topology>
    </subcellularLocation>
</comment>
<evidence type="ECO:0000256" key="5">
    <source>
        <dbReference type="SAM" id="MobiDB-lite"/>
    </source>
</evidence>
<evidence type="ECO:0000256" key="3">
    <source>
        <dbReference type="ARBA" id="ARBA00022989"/>
    </source>
</evidence>
<evidence type="ECO:0000256" key="2">
    <source>
        <dbReference type="ARBA" id="ARBA00022692"/>
    </source>
</evidence>
<gene>
    <name evidence="9" type="ORF">B0T11DRAFT_80979</name>
</gene>
<keyword evidence="10" id="KW-1185">Reference proteome</keyword>
<protein>
    <recommendedName>
        <fullName evidence="8">WSC domain-containing protein</fullName>
    </recommendedName>
</protein>
<proteinExistence type="predicted"/>
<dbReference type="GO" id="GO:0071944">
    <property type="term" value="C:cell periphery"/>
    <property type="evidence" value="ECO:0007669"/>
    <property type="project" value="UniProtKB-ARBA"/>
</dbReference>
<dbReference type="EMBL" id="JAGPXD010000003">
    <property type="protein sequence ID" value="KAH7362125.1"/>
    <property type="molecule type" value="Genomic_DNA"/>
</dbReference>
<dbReference type="AlphaFoldDB" id="A0A8K0TGN6"/>
<feature type="transmembrane region" description="Helical" evidence="6">
    <location>
        <begin position="199"/>
        <end position="221"/>
    </location>
</feature>
<keyword evidence="3 6" id="KW-1133">Transmembrane helix</keyword>
<reference evidence="9" key="1">
    <citation type="journal article" date="2021" name="Nat. Commun.">
        <title>Genetic determinants of endophytism in the Arabidopsis root mycobiome.</title>
        <authorList>
            <person name="Mesny F."/>
            <person name="Miyauchi S."/>
            <person name="Thiergart T."/>
            <person name="Pickel B."/>
            <person name="Atanasova L."/>
            <person name="Karlsson M."/>
            <person name="Huettel B."/>
            <person name="Barry K.W."/>
            <person name="Haridas S."/>
            <person name="Chen C."/>
            <person name="Bauer D."/>
            <person name="Andreopoulos W."/>
            <person name="Pangilinan J."/>
            <person name="LaButti K."/>
            <person name="Riley R."/>
            <person name="Lipzen A."/>
            <person name="Clum A."/>
            <person name="Drula E."/>
            <person name="Henrissat B."/>
            <person name="Kohler A."/>
            <person name="Grigoriev I.V."/>
            <person name="Martin F.M."/>
            <person name="Hacquard S."/>
        </authorList>
    </citation>
    <scope>NUCLEOTIDE SEQUENCE</scope>
    <source>
        <strain evidence="9">MPI-CAGE-AT-0016</strain>
    </source>
</reference>
<evidence type="ECO:0000256" key="7">
    <source>
        <dbReference type="SAM" id="SignalP"/>
    </source>
</evidence>
<evidence type="ECO:0000256" key="6">
    <source>
        <dbReference type="SAM" id="Phobius"/>
    </source>
</evidence>
<evidence type="ECO:0000256" key="4">
    <source>
        <dbReference type="ARBA" id="ARBA00023136"/>
    </source>
</evidence>
<dbReference type="GO" id="GO:0016020">
    <property type="term" value="C:membrane"/>
    <property type="evidence" value="ECO:0007669"/>
    <property type="project" value="UniProtKB-SubCell"/>
</dbReference>
<dbReference type="InterPro" id="IPR051694">
    <property type="entry name" value="Immunoregulatory_rcpt-like"/>
</dbReference>
<evidence type="ECO:0000313" key="10">
    <source>
        <dbReference type="Proteomes" id="UP000813385"/>
    </source>
</evidence>
<evidence type="ECO:0000313" key="9">
    <source>
        <dbReference type="EMBL" id="KAH7362125.1"/>
    </source>
</evidence>
<feature type="region of interest" description="Disordered" evidence="5">
    <location>
        <begin position="243"/>
        <end position="269"/>
    </location>
</feature>
<organism evidence="9 10">
    <name type="scientific">Plectosphaerella cucumerina</name>
    <dbReference type="NCBI Taxonomy" id="40658"/>
    <lineage>
        <taxon>Eukaryota</taxon>
        <taxon>Fungi</taxon>
        <taxon>Dikarya</taxon>
        <taxon>Ascomycota</taxon>
        <taxon>Pezizomycotina</taxon>
        <taxon>Sordariomycetes</taxon>
        <taxon>Hypocreomycetidae</taxon>
        <taxon>Glomerellales</taxon>
        <taxon>Plectosphaerellaceae</taxon>
        <taxon>Plectosphaerella</taxon>
    </lineage>
</organism>
<accession>A0A8K0TGN6</accession>
<comment type="caution">
    <text evidence="9">The sequence shown here is derived from an EMBL/GenBank/DDBJ whole genome shotgun (WGS) entry which is preliminary data.</text>
</comment>
<dbReference type="Gene3D" id="1.20.5.510">
    <property type="entry name" value="Single helix bin"/>
    <property type="match status" value="1"/>
</dbReference>
<feature type="signal peptide" evidence="7">
    <location>
        <begin position="1"/>
        <end position="20"/>
    </location>
</feature>
<dbReference type="InterPro" id="IPR002889">
    <property type="entry name" value="WSC_carb-bd"/>
</dbReference>
<feature type="compositionally biased region" description="Low complexity" evidence="5">
    <location>
        <begin position="153"/>
        <end position="185"/>
    </location>
</feature>
<dbReference type="Proteomes" id="UP000813385">
    <property type="component" value="Unassembled WGS sequence"/>
</dbReference>
<feature type="chain" id="PRO_5035437605" description="WSC domain-containing protein" evidence="7">
    <location>
        <begin position="21"/>
        <end position="292"/>
    </location>
</feature>
<feature type="compositionally biased region" description="Polar residues" evidence="5">
    <location>
        <begin position="243"/>
        <end position="258"/>
    </location>
</feature>